<protein>
    <recommendedName>
        <fullName evidence="4">Integrase core domain containing protein</fullName>
    </recommendedName>
</protein>
<dbReference type="EnsemblPlants" id="PGSC0003DMT400071470">
    <property type="protein sequence ID" value="PGSC0003DMT400071470"/>
    <property type="gene ID" value="PGSC0003DMG400027808"/>
</dbReference>
<accession>M1CNU6</accession>
<proteinExistence type="predicted"/>
<dbReference type="InParanoid" id="M1CNU6"/>
<keyword evidence="3" id="KW-1185">Reference proteome</keyword>
<feature type="region of interest" description="Disordered" evidence="1">
    <location>
        <begin position="134"/>
        <end position="163"/>
    </location>
</feature>
<name>M1CNU6_SOLTU</name>
<evidence type="ECO:0000313" key="2">
    <source>
        <dbReference type="EnsemblPlants" id="PGSC0003DMT400071470"/>
    </source>
</evidence>
<evidence type="ECO:0000256" key="1">
    <source>
        <dbReference type="SAM" id="MobiDB-lite"/>
    </source>
</evidence>
<organism evidence="2 3">
    <name type="scientific">Solanum tuberosum</name>
    <name type="common">Potato</name>
    <dbReference type="NCBI Taxonomy" id="4113"/>
    <lineage>
        <taxon>Eukaryota</taxon>
        <taxon>Viridiplantae</taxon>
        <taxon>Streptophyta</taxon>
        <taxon>Embryophyta</taxon>
        <taxon>Tracheophyta</taxon>
        <taxon>Spermatophyta</taxon>
        <taxon>Magnoliopsida</taxon>
        <taxon>eudicotyledons</taxon>
        <taxon>Gunneridae</taxon>
        <taxon>Pentapetalae</taxon>
        <taxon>asterids</taxon>
        <taxon>lamiids</taxon>
        <taxon>Solanales</taxon>
        <taxon>Solanaceae</taxon>
        <taxon>Solanoideae</taxon>
        <taxon>Solaneae</taxon>
        <taxon>Solanum</taxon>
    </lineage>
</organism>
<reference evidence="2" key="2">
    <citation type="submission" date="2015-06" db="UniProtKB">
        <authorList>
            <consortium name="EnsemblPlants"/>
        </authorList>
    </citation>
    <scope>IDENTIFICATION</scope>
    <source>
        <strain evidence="2">DM1-3 516 R44</strain>
    </source>
</reference>
<dbReference type="Proteomes" id="UP000011115">
    <property type="component" value="Unassembled WGS sequence"/>
</dbReference>
<dbReference type="HOGENOM" id="CLU_1470634_0_0_1"/>
<reference evidence="3" key="1">
    <citation type="journal article" date="2011" name="Nature">
        <title>Genome sequence and analysis of the tuber crop potato.</title>
        <authorList>
            <consortium name="The Potato Genome Sequencing Consortium"/>
        </authorList>
    </citation>
    <scope>NUCLEOTIDE SEQUENCE [LARGE SCALE GENOMIC DNA]</scope>
    <source>
        <strain evidence="3">cv. DM1-3 516 R44</strain>
    </source>
</reference>
<dbReference type="AlphaFoldDB" id="M1CNU6"/>
<dbReference type="PaxDb" id="4113-PGSC0003DMT400071470"/>
<feature type="compositionally biased region" description="Low complexity" evidence="1">
    <location>
        <begin position="142"/>
        <end position="163"/>
    </location>
</feature>
<evidence type="ECO:0008006" key="4">
    <source>
        <dbReference type="Google" id="ProtNLM"/>
    </source>
</evidence>
<dbReference type="Gramene" id="PGSC0003DMT400071470">
    <property type="protein sequence ID" value="PGSC0003DMT400071470"/>
    <property type="gene ID" value="PGSC0003DMG400027808"/>
</dbReference>
<sequence length="184" mass="19373">MANTAAGQQPIAGQALSDSLFPILQHPNANKLNAKLSNVPNSLPTEKVHYADMLKDPKPQQPNECFWLARERGRKTKTTKLIADGIGSTWVQLERVNPSPSPTHSARDSEWAKAEAILNAATRCSRETELIRAGSASGFEDGSTSGSGSASTSGSGSGFATCSGSQAKATLFDEASSSEEILIP</sequence>
<evidence type="ECO:0000313" key="3">
    <source>
        <dbReference type="Proteomes" id="UP000011115"/>
    </source>
</evidence>